<dbReference type="SUPFAM" id="SSF51735">
    <property type="entry name" value="NAD(P)-binding Rossmann-fold domains"/>
    <property type="match status" value="1"/>
</dbReference>
<dbReference type="OrthoDB" id="9790352at2"/>
<evidence type="ECO:0000259" key="14">
    <source>
        <dbReference type="Pfam" id="PF01113"/>
    </source>
</evidence>
<dbReference type="GO" id="GO:0008839">
    <property type="term" value="F:4-hydroxy-tetrahydrodipicolinate reductase"/>
    <property type="evidence" value="ECO:0007669"/>
    <property type="project" value="UniProtKB-UniRule"/>
</dbReference>
<dbReference type="GO" id="GO:0016726">
    <property type="term" value="F:oxidoreductase activity, acting on CH or CH2 groups, NAD or NADP as acceptor"/>
    <property type="evidence" value="ECO:0007669"/>
    <property type="project" value="UniProtKB-UniRule"/>
</dbReference>
<dbReference type="InterPro" id="IPR036291">
    <property type="entry name" value="NAD(P)-bd_dom_sf"/>
</dbReference>
<dbReference type="FunFam" id="3.30.360.10:FF:000004">
    <property type="entry name" value="4-hydroxy-tetrahydrodipicolinate reductase"/>
    <property type="match status" value="1"/>
</dbReference>
<evidence type="ECO:0000256" key="5">
    <source>
        <dbReference type="ARBA" id="ARBA00022915"/>
    </source>
</evidence>
<evidence type="ECO:0000256" key="13">
    <source>
        <dbReference type="HAMAP-Rule" id="MF_00102"/>
    </source>
</evidence>
<dbReference type="Pfam" id="PF01113">
    <property type="entry name" value="DapB_N"/>
    <property type="match status" value="1"/>
</dbReference>
<dbReference type="NCBIfam" id="TIGR00036">
    <property type="entry name" value="dapB"/>
    <property type="match status" value="1"/>
</dbReference>
<sequence length="265" mass="28320">MLRVALVGAAGRMGKAIQEVLEKNPGTTLSAAIVEANDPMNGKPVLFGDGVYTSSLEDALGKSDVGIDFSEVSSALETVEAFSRSGRPLVIGTTGFSAKEKERIYQAGERIPLILSPNMSLGIHLLSYLVKIAAEKLPSYDAEIVETHHRMKKDAPSGTALFLGESLASARGKRLGDVGTYHREGMTGVRPQDSIGIMALRGGDVVGDHTVFFLGEGERLELTHRATSRETFARGAVEAAVFLARKKTPGVYTMTDVLGLESEQK</sequence>
<keyword evidence="6 13" id="KW-0560">Oxidoreductase</keyword>
<feature type="active site" description="Proton donor/acceptor" evidence="13">
    <location>
        <position position="148"/>
    </location>
</feature>
<keyword evidence="17" id="KW-1185">Reference proteome</keyword>
<dbReference type="Gene3D" id="3.30.360.10">
    <property type="entry name" value="Dihydrodipicolinate Reductase, domain 2"/>
    <property type="match status" value="1"/>
</dbReference>
<dbReference type="GO" id="GO:0019877">
    <property type="term" value="P:diaminopimelate biosynthetic process"/>
    <property type="evidence" value="ECO:0007669"/>
    <property type="project" value="UniProtKB-UniRule"/>
</dbReference>
<proteinExistence type="inferred from homology"/>
<name>A0A059XRJ2_9BACT</name>
<comment type="subunit">
    <text evidence="13">Homotetramer.</text>
</comment>
<keyword evidence="5 13" id="KW-0220">Diaminopimelate biosynthesis</keyword>
<comment type="pathway">
    <text evidence="9 13">Amino-acid biosynthesis; L-lysine biosynthesis via DAP pathway; (S)-tetrahydrodipicolinate from L-aspartate: step 4/4.</text>
</comment>
<keyword evidence="4 13" id="KW-0521">NADP</keyword>
<evidence type="ECO:0000256" key="7">
    <source>
        <dbReference type="ARBA" id="ARBA00023027"/>
    </source>
</evidence>
<feature type="binding site" evidence="13">
    <location>
        <position position="149"/>
    </location>
    <ligand>
        <name>(S)-2,3,4,5-tetrahydrodipicolinate</name>
        <dbReference type="ChEBI" id="CHEBI:16845"/>
    </ligand>
</feature>
<comment type="subcellular location">
    <subcellularLocation>
        <location evidence="13">Cytoplasm</location>
    </subcellularLocation>
</comment>
<dbReference type="SUPFAM" id="SSF55347">
    <property type="entry name" value="Glyceraldehyde-3-phosphate dehydrogenase-like, C-terminal domain"/>
    <property type="match status" value="1"/>
</dbReference>
<evidence type="ECO:0000313" key="16">
    <source>
        <dbReference type="EMBL" id="AIA31194.1"/>
    </source>
</evidence>
<evidence type="ECO:0000256" key="3">
    <source>
        <dbReference type="ARBA" id="ARBA00022605"/>
    </source>
</evidence>
<feature type="binding site" evidence="13">
    <location>
        <begin position="116"/>
        <end position="119"/>
    </location>
    <ligand>
        <name>NAD(+)</name>
        <dbReference type="ChEBI" id="CHEBI:57540"/>
    </ligand>
</feature>
<feature type="binding site" evidence="13">
    <location>
        <begin position="158"/>
        <end position="159"/>
    </location>
    <ligand>
        <name>(S)-2,3,4,5-tetrahydrodipicolinate</name>
        <dbReference type="ChEBI" id="CHEBI:16845"/>
    </ligand>
</feature>
<dbReference type="KEGG" id="lfp:Y981_12020"/>
<dbReference type="PANTHER" id="PTHR20836">
    <property type="entry name" value="DIHYDRODIPICOLINATE REDUCTASE"/>
    <property type="match status" value="1"/>
</dbReference>
<dbReference type="Pfam" id="PF05173">
    <property type="entry name" value="DapB_C"/>
    <property type="match status" value="1"/>
</dbReference>
<dbReference type="HOGENOM" id="CLU_047479_2_1_0"/>
<dbReference type="HAMAP" id="MF_00102">
    <property type="entry name" value="DapB"/>
    <property type="match status" value="1"/>
</dbReference>
<comment type="caution">
    <text evidence="13">Was originally thought to be a dihydrodipicolinate reductase (DHDPR), catalyzing the conversion of dihydrodipicolinate to tetrahydrodipicolinate. However, it was shown in E.coli that the substrate of the enzymatic reaction is not dihydrodipicolinate (DHDP) but in fact (2S,4S)-4-hydroxy-2,3,4,5-tetrahydrodipicolinic acid (HTPA), the product released by the DapA-catalyzed reaction.</text>
</comment>
<comment type="function">
    <text evidence="13">Catalyzes the conversion of 4-hydroxy-tetrahydrodipicolinate (HTPA) to tetrahydrodipicolinate.</text>
</comment>
<comment type="catalytic activity">
    <reaction evidence="12 13">
        <text>(S)-2,3,4,5-tetrahydrodipicolinate + NAD(+) + H2O = (2S,4S)-4-hydroxy-2,3,4,5-tetrahydrodipicolinate + NADH + H(+)</text>
        <dbReference type="Rhea" id="RHEA:35323"/>
        <dbReference type="ChEBI" id="CHEBI:15377"/>
        <dbReference type="ChEBI" id="CHEBI:15378"/>
        <dbReference type="ChEBI" id="CHEBI:16845"/>
        <dbReference type="ChEBI" id="CHEBI:57540"/>
        <dbReference type="ChEBI" id="CHEBI:57945"/>
        <dbReference type="ChEBI" id="CHEBI:67139"/>
        <dbReference type="EC" id="1.17.1.8"/>
    </reaction>
</comment>
<evidence type="ECO:0000256" key="2">
    <source>
        <dbReference type="ARBA" id="ARBA00022490"/>
    </source>
</evidence>
<feature type="binding site" evidence="13">
    <location>
        <begin position="8"/>
        <end position="13"/>
    </location>
    <ligand>
        <name>NAD(+)</name>
        <dbReference type="ChEBI" id="CHEBI:57540"/>
    </ligand>
</feature>
<evidence type="ECO:0000256" key="9">
    <source>
        <dbReference type="ARBA" id="ARBA00037922"/>
    </source>
</evidence>
<dbReference type="UniPathway" id="UPA00034">
    <property type="reaction ID" value="UER00018"/>
</dbReference>
<dbReference type="InterPro" id="IPR022664">
    <property type="entry name" value="DapB_N_CS"/>
</dbReference>
<dbReference type="PIRSF" id="PIRSF000161">
    <property type="entry name" value="DHPR"/>
    <property type="match status" value="1"/>
</dbReference>
<feature type="binding site" evidence="13">
    <location>
        <begin position="92"/>
        <end position="94"/>
    </location>
    <ligand>
        <name>NAD(+)</name>
        <dbReference type="ChEBI" id="CHEBI:57540"/>
    </ligand>
</feature>
<dbReference type="GO" id="GO:0005829">
    <property type="term" value="C:cytosol"/>
    <property type="evidence" value="ECO:0007669"/>
    <property type="project" value="TreeGrafter"/>
</dbReference>
<accession>A0A059XRJ2</accession>
<dbReference type="Gene3D" id="3.40.50.720">
    <property type="entry name" value="NAD(P)-binding Rossmann-like Domain"/>
    <property type="match status" value="1"/>
</dbReference>
<dbReference type="InterPro" id="IPR022663">
    <property type="entry name" value="DapB_C"/>
</dbReference>
<feature type="domain" description="Dihydrodipicolinate reductase C-terminal" evidence="15">
    <location>
        <begin position="122"/>
        <end position="258"/>
    </location>
</feature>
<evidence type="ECO:0000256" key="6">
    <source>
        <dbReference type="ARBA" id="ARBA00023002"/>
    </source>
</evidence>
<evidence type="ECO:0000256" key="10">
    <source>
        <dbReference type="ARBA" id="ARBA00038983"/>
    </source>
</evidence>
<dbReference type="InterPro" id="IPR023940">
    <property type="entry name" value="DHDPR_bac"/>
</dbReference>
<dbReference type="InterPro" id="IPR000846">
    <property type="entry name" value="DapB_N"/>
</dbReference>
<evidence type="ECO:0000256" key="8">
    <source>
        <dbReference type="ARBA" id="ARBA00023154"/>
    </source>
</evidence>
<dbReference type="GO" id="GO:0009089">
    <property type="term" value="P:lysine biosynthetic process via diaminopimelate"/>
    <property type="evidence" value="ECO:0007669"/>
    <property type="project" value="UniProtKB-UniRule"/>
</dbReference>
<protein>
    <recommendedName>
        <fullName evidence="10 13">4-hydroxy-tetrahydrodipicolinate reductase</fullName>
        <shortName evidence="13">HTPA reductase</shortName>
        <ecNumber evidence="10 13">1.17.1.8</ecNumber>
    </recommendedName>
</protein>
<dbReference type="AlphaFoldDB" id="A0A059XRJ2"/>
<evidence type="ECO:0000313" key="17">
    <source>
        <dbReference type="Proteomes" id="UP000027059"/>
    </source>
</evidence>
<gene>
    <name evidence="13" type="primary">dapB</name>
    <name evidence="16" type="ORF">Y981_12020</name>
</gene>
<feature type="binding site" evidence="13">
    <location>
        <position position="35"/>
    </location>
    <ligand>
        <name>NAD(+)</name>
        <dbReference type="ChEBI" id="CHEBI:57540"/>
    </ligand>
</feature>
<reference evidence="17" key="1">
    <citation type="submission" date="2014-02" db="EMBL/GenBank/DDBJ databases">
        <title>Complete genome sequence and comparative genomic analysis of the nitrogen-fixing bacterium Leptospirillum ferriphilum YSK.</title>
        <authorList>
            <person name="Guo X."/>
            <person name="Yin H."/>
            <person name="Liang Y."/>
            <person name="Hu Q."/>
            <person name="Ma L."/>
            <person name="Xiao Y."/>
            <person name="Zhang X."/>
            <person name="Qiu G."/>
            <person name="Liu X."/>
        </authorList>
    </citation>
    <scope>NUCLEOTIDE SEQUENCE [LARGE SCALE GENOMIC DNA]</scope>
    <source>
        <strain evidence="17">YSK</strain>
    </source>
</reference>
<evidence type="ECO:0000256" key="4">
    <source>
        <dbReference type="ARBA" id="ARBA00022857"/>
    </source>
</evidence>
<evidence type="ECO:0000256" key="12">
    <source>
        <dbReference type="ARBA" id="ARBA00049396"/>
    </source>
</evidence>
<feature type="binding site" evidence="13">
    <location>
        <position position="43"/>
    </location>
    <ligand>
        <name>NADP(+)</name>
        <dbReference type="ChEBI" id="CHEBI:58349"/>
    </ligand>
</feature>
<evidence type="ECO:0000256" key="1">
    <source>
        <dbReference type="ARBA" id="ARBA00006642"/>
    </source>
</evidence>
<organism evidence="16 17">
    <name type="scientific">Leptospirillum ferriphilum YSK</name>
    <dbReference type="NCBI Taxonomy" id="1441628"/>
    <lineage>
        <taxon>Bacteria</taxon>
        <taxon>Pseudomonadati</taxon>
        <taxon>Nitrospirota</taxon>
        <taxon>Nitrospiria</taxon>
        <taxon>Nitrospirales</taxon>
        <taxon>Nitrospiraceae</taxon>
        <taxon>Leptospirillum</taxon>
    </lineage>
</organism>
<dbReference type="PANTHER" id="PTHR20836:SF0">
    <property type="entry name" value="4-HYDROXY-TETRAHYDRODIPICOLINATE REDUCTASE 1, CHLOROPLASTIC-RELATED"/>
    <property type="match status" value="1"/>
</dbReference>
<keyword evidence="3 13" id="KW-0028">Amino-acid biosynthesis</keyword>
<evidence type="ECO:0000256" key="11">
    <source>
        <dbReference type="ARBA" id="ARBA00049080"/>
    </source>
</evidence>
<dbReference type="GO" id="GO:0050661">
    <property type="term" value="F:NADP binding"/>
    <property type="evidence" value="ECO:0007669"/>
    <property type="project" value="UniProtKB-UniRule"/>
</dbReference>
<keyword evidence="8 13" id="KW-0457">Lysine biosynthesis</keyword>
<comment type="catalytic activity">
    <reaction evidence="11 13">
        <text>(S)-2,3,4,5-tetrahydrodipicolinate + NADP(+) + H2O = (2S,4S)-4-hydroxy-2,3,4,5-tetrahydrodipicolinate + NADPH + H(+)</text>
        <dbReference type="Rhea" id="RHEA:35331"/>
        <dbReference type="ChEBI" id="CHEBI:15377"/>
        <dbReference type="ChEBI" id="CHEBI:15378"/>
        <dbReference type="ChEBI" id="CHEBI:16845"/>
        <dbReference type="ChEBI" id="CHEBI:57783"/>
        <dbReference type="ChEBI" id="CHEBI:58349"/>
        <dbReference type="ChEBI" id="CHEBI:67139"/>
        <dbReference type="EC" id="1.17.1.8"/>
    </reaction>
</comment>
<dbReference type="CDD" id="cd02274">
    <property type="entry name" value="DHDPR_N"/>
    <property type="match status" value="1"/>
</dbReference>
<keyword evidence="2 13" id="KW-0963">Cytoplasm</keyword>
<feature type="domain" description="Dihydrodipicolinate reductase N-terminal" evidence="14">
    <location>
        <begin position="3"/>
        <end position="119"/>
    </location>
</feature>
<evidence type="ECO:0000259" key="15">
    <source>
        <dbReference type="Pfam" id="PF05173"/>
    </source>
</evidence>
<dbReference type="EMBL" id="CP007243">
    <property type="protein sequence ID" value="AIA31194.1"/>
    <property type="molecule type" value="Genomic_DNA"/>
</dbReference>
<dbReference type="GO" id="GO:0051287">
    <property type="term" value="F:NAD binding"/>
    <property type="evidence" value="ECO:0007669"/>
    <property type="project" value="UniProtKB-UniRule"/>
</dbReference>
<comment type="similarity">
    <text evidence="1 13">Belongs to the DapB family.</text>
</comment>
<keyword evidence="7 13" id="KW-0520">NAD</keyword>
<dbReference type="PROSITE" id="PS01298">
    <property type="entry name" value="DAPB"/>
    <property type="match status" value="1"/>
</dbReference>
<dbReference type="EC" id="1.17.1.8" evidence="10 13"/>
<feature type="active site" description="Proton donor" evidence="13">
    <location>
        <position position="152"/>
    </location>
</feature>
<dbReference type="Proteomes" id="UP000027059">
    <property type="component" value="Chromosome"/>
</dbReference>
<reference evidence="16 17" key="2">
    <citation type="journal article" date="2015" name="Biomed. Res. Int.">
        <title>Effects of Arsenite Resistance on the Growth and Functional Gene Expression of Leptospirillum ferriphilum and Acidithiobacillus thiooxidans in Pure Culture and Coculture.</title>
        <authorList>
            <person name="Jiang H."/>
            <person name="Liang Y."/>
            <person name="Yin H."/>
            <person name="Xiao Y."/>
            <person name="Guo X."/>
            <person name="Xu Y."/>
            <person name="Hu Q."/>
            <person name="Liu H."/>
            <person name="Liu X."/>
        </authorList>
    </citation>
    <scope>NUCLEOTIDE SEQUENCE [LARGE SCALE GENOMIC DNA]</scope>
    <source>
        <strain evidence="16 17">YSK</strain>
    </source>
</reference>